<dbReference type="InterPro" id="IPR038354">
    <property type="entry name" value="VKOR_sf"/>
</dbReference>
<keyword evidence="4" id="KW-0874">Quinone</keyword>
<comment type="similarity">
    <text evidence="2">Belongs to the VKOR family.</text>
</comment>
<evidence type="ECO:0000256" key="10">
    <source>
        <dbReference type="SAM" id="Phobius"/>
    </source>
</evidence>
<gene>
    <name evidence="12" type="ORF">GCM10007981_13300</name>
</gene>
<keyword evidence="3 10" id="KW-0812">Transmembrane</keyword>
<dbReference type="RefSeq" id="WP_188596643.1">
    <property type="nucleotide sequence ID" value="NZ_BMNL01000003.1"/>
</dbReference>
<feature type="transmembrane region" description="Helical" evidence="10">
    <location>
        <begin position="73"/>
        <end position="91"/>
    </location>
</feature>
<sequence length="169" mass="18349">MNISKARFAALIAMSIVGMASSFMVLYTWYLLRRPLPICTAPASLVPSSGITINCAAVLSSPYSEVGGVPLDALAAAWFIINAALVTWYSVSSRASSILKAIMGWRFIGIAIVPYLIYIELAVVRAICVYCTIMHAAIIIDFILVTVLLGRSGKRKNAAELPRPRDRQV</sequence>
<dbReference type="Gene3D" id="1.20.1440.130">
    <property type="entry name" value="VKOR domain"/>
    <property type="match status" value="1"/>
</dbReference>
<evidence type="ECO:0000313" key="13">
    <source>
        <dbReference type="Proteomes" id="UP000610960"/>
    </source>
</evidence>
<dbReference type="GO" id="GO:0016020">
    <property type="term" value="C:membrane"/>
    <property type="evidence" value="ECO:0007669"/>
    <property type="project" value="UniProtKB-SubCell"/>
</dbReference>
<keyword evidence="6" id="KW-0560">Oxidoreductase</keyword>
<evidence type="ECO:0000256" key="5">
    <source>
        <dbReference type="ARBA" id="ARBA00022989"/>
    </source>
</evidence>
<evidence type="ECO:0000256" key="9">
    <source>
        <dbReference type="ARBA" id="ARBA00023284"/>
    </source>
</evidence>
<reference evidence="12" key="1">
    <citation type="journal article" date="2014" name="Int. J. Syst. Evol. Microbiol.">
        <title>Complete genome sequence of Corynebacterium casei LMG S-19264T (=DSM 44701T), isolated from a smear-ripened cheese.</title>
        <authorList>
            <consortium name="US DOE Joint Genome Institute (JGI-PGF)"/>
            <person name="Walter F."/>
            <person name="Albersmeier A."/>
            <person name="Kalinowski J."/>
            <person name="Ruckert C."/>
        </authorList>
    </citation>
    <scope>NUCLEOTIDE SEQUENCE</scope>
    <source>
        <strain evidence="12">JCM 10088</strain>
    </source>
</reference>
<dbReference type="Proteomes" id="UP000610960">
    <property type="component" value="Unassembled WGS sequence"/>
</dbReference>
<evidence type="ECO:0000256" key="1">
    <source>
        <dbReference type="ARBA" id="ARBA00004141"/>
    </source>
</evidence>
<keyword evidence="13" id="KW-1185">Reference proteome</keyword>
<evidence type="ECO:0000259" key="11">
    <source>
        <dbReference type="SMART" id="SM00756"/>
    </source>
</evidence>
<evidence type="ECO:0000256" key="2">
    <source>
        <dbReference type="ARBA" id="ARBA00006214"/>
    </source>
</evidence>
<dbReference type="InterPro" id="IPR012932">
    <property type="entry name" value="VKOR"/>
</dbReference>
<evidence type="ECO:0000256" key="7">
    <source>
        <dbReference type="ARBA" id="ARBA00023136"/>
    </source>
</evidence>
<proteinExistence type="inferred from homology"/>
<dbReference type="GO" id="GO:0016491">
    <property type="term" value="F:oxidoreductase activity"/>
    <property type="evidence" value="ECO:0007669"/>
    <property type="project" value="UniProtKB-KW"/>
</dbReference>
<keyword evidence="5 10" id="KW-1133">Transmembrane helix</keyword>
<evidence type="ECO:0000313" key="12">
    <source>
        <dbReference type="EMBL" id="GGP21446.1"/>
    </source>
</evidence>
<dbReference type="AlphaFoldDB" id="A0A830GV88"/>
<reference evidence="12" key="2">
    <citation type="submission" date="2020-09" db="EMBL/GenBank/DDBJ databases">
        <authorList>
            <person name="Sun Q."/>
            <person name="Ohkuma M."/>
        </authorList>
    </citation>
    <scope>NUCLEOTIDE SEQUENCE</scope>
    <source>
        <strain evidence="12">JCM 10088</strain>
    </source>
</reference>
<evidence type="ECO:0000256" key="3">
    <source>
        <dbReference type="ARBA" id="ARBA00022692"/>
    </source>
</evidence>
<evidence type="ECO:0000256" key="4">
    <source>
        <dbReference type="ARBA" id="ARBA00022719"/>
    </source>
</evidence>
<dbReference type="CDD" id="cd12918">
    <property type="entry name" value="VKOR_arc"/>
    <property type="match status" value="1"/>
</dbReference>
<keyword evidence="8" id="KW-1015">Disulfide bond</keyword>
<evidence type="ECO:0000256" key="6">
    <source>
        <dbReference type="ARBA" id="ARBA00023002"/>
    </source>
</evidence>
<feature type="transmembrane region" description="Helical" evidence="10">
    <location>
        <begin position="123"/>
        <end position="149"/>
    </location>
</feature>
<keyword evidence="9" id="KW-0676">Redox-active center</keyword>
<keyword evidence="7 10" id="KW-0472">Membrane</keyword>
<dbReference type="Pfam" id="PF07884">
    <property type="entry name" value="VKOR"/>
    <property type="match status" value="1"/>
</dbReference>
<comment type="caution">
    <text evidence="12">The sequence shown here is derived from an EMBL/GenBank/DDBJ whole genome shotgun (WGS) entry which is preliminary data.</text>
</comment>
<dbReference type="GO" id="GO:0048038">
    <property type="term" value="F:quinone binding"/>
    <property type="evidence" value="ECO:0007669"/>
    <property type="project" value="UniProtKB-KW"/>
</dbReference>
<name>A0A830GV88_9CREN</name>
<evidence type="ECO:0000256" key="8">
    <source>
        <dbReference type="ARBA" id="ARBA00023157"/>
    </source>
</evidence>
<feature type="transmembrane region" description="Helical" evidence="10">
    <location>
        <begin position="6"/>
        <end position="32"/>
    </location>
</feature>
<comment type="subcellular location">
    <subcellularLocation>
        <location evidence="1">Membrane</location>
        <topology evidence="1">Multi-pass membrane protein</topology>
    </subcellularLocation>
</comment>
<dbReference type="EMBL" id="BMNL01000003">
    <property type="protein sequence ID" value="GGP21446.1"/>
    <property type="molecule type" value="Genomic_DNA"/>
</dbReference>
<dbReference type="OrthoDB" id="27520at2157"/>
<accession>A0A830GV88</accession>
<feature type="domain" description="Vitamin K epoxide reductase" evidence="11">
    <location>
        <begin position="4"/>
        <end position="149"/>
    </location>
</feature>
<feature type="transmembrane region" description="Helical" evidence="10">
    <location>
        <begin position="98"/>
        <end position="117"/>
    </location>
</feature>
<protein>
    <submittedName>
        <fullName evidence="12">VKOR family protein</fullName>
    </submittedName>
</protein>
<dbReference type="SMART" id="SM00756">
    <property type="entry name" value="VKc"/>
    <property type="match status" value="1"/>
</dbReference>
<organism evidence="12 13">
    <name type="scientific">Thermocladium modestius</name>
    <dbReference type="NCBI Taxonomy" id="62609"/>
    <lineage>
        <taxon>Archaea</taxon>
        <taxon>Thermoproteota</taxon>
        <taxon>Thermoprotei</taxon>
        <taxon>Thermoproteales</taxon>
        <taxon>Thermoproteaceae</taxon>
        <taxon>Thermocladium</taxon>
    </lineage>
</organism>